<reference evidence="2 3" key="1">
    <citation type="submission" date="2020-02" db="EMBL/GenBank/DDBJ databases">
        <title>Draft genome sequence of Haematococcus lacustris strain NIES-144.</title>
        <authorList>
            <person name="Morimoto D."/>
            <person name="Nakagawa S."/>
            <person name="Yoshida T."/>
            <person name="Sawayama S."/>
        </authorList>
    </citation>
    <scope>NUCLEOTIDE SEQUENCE [LARGE SCALE GENOMIC DNA]</scope>
    <source>
        <strain evidence="2 3">NIES-144</strain>
    </source>
</reference>
<feature type="non-terminal residue" evidence="2">
    <location>
        <position position="63"/>
    </location>
</feature>
<accession>A0A699YAI0</accession>
<comment type="caution">
    <text evidence="2">The sequence shown here is derived from an EMBL/GenBank/DDBJ whole genome shotgun (WGS) entry which is preliminary data.</text>
</comment>
<evidence type="ECO:0000313" key="3">
    <source>
        <dbReference type="Proteomes" id="UP000485058"/>
    </source>
</evidence>
<organism evidence="2 3">
    <name type="scientific">Haematococcus lacustris</name>
    <name type="common">Green alga</name>
    <name type="synonym">Haematococcus pluvialis</name>
    <dbReference type="NCBI Taxonomy" id="44745"/>
    <lineage>
        <taxon>Eukaryota</taxon>
        <taxon>Viridiplantae</taxon>
        <taxon>Chlorophyta</taxon>
        <taxon>core chlorophytes</taxon>
        <taxon>Chlorophyceae</taxon>
        <taxon>CS clade</taxon>
        <taxon>Chlamydomonadales</taxon>
        <taxon>Haematococcaceae</taxon>
        <taxon>Haematococcus</taxon>
    </lineage>
</organism>
<name>A0A699YAI0_HAELA</name>
<keyword evidence="3" id="KW-1185">Reference proteome</keyword>
<feature type="compositionally biased region" description="Low complexity" evidence="1">
    <location>
        <begin position="50"/>
        <end position="63"/>
    </location>
</feature>
<dbReference type="EMBL" id="BLLF01000072">
    <property type="protein sequence ID" value="GFH07063.1"/>
    <property type="molecule type" value="Genomic_DNA"/>
</dbReference>
<evidence type="ECO:0000256" key="1">
    <source>
        <dbReference type="SAM" id="MobiDB-lite"/>
    </source>
</evidence>
<protein>
    <submittedName>
        <fullName evidence="2">Uncharacterized protein</fullName>
    </submittedName>
</protein>
<sequence length="63" mass="6530">MLRHVSLVAAPASTVPGYRFVQDEQHSLHRPGPAAAAMPSQPEFSPGRRATATPPAAAAMPAV</sequence>
<proteinExistence type="predicted"/>
<dbReference type="AlphaFoldDB" id="A0A699YAI0"/>
<feature type="region of interest" description="Disordered" evidence="1">
    <location>
        <begin position="25"/>
        <end position="63"/>
    </location>
</feature>
<dbReference type="Proteomes" id="UP000485058">
    <property type="component" value="Unassembled WGS sequence"/>
</dbReference>
<evidence type="ECO:0000313" key="2">
    <source>
        <dbReference type="EMBL" id="GFH07063.1"/>
    </source>
</evidence>
<gene>
    <name evidence="2" type="ORF">HaLaN_01812</name>
</gene>